<proteinExistence type="predicted"/>
<comment type="caution">
    <text evidence="1">The sequence shown here is derived from an EMBL/GenBank/DDBJ whole genome shotgun (WGS) entry which is preliminary data.</text>
</comment>
<reference evidence="1 2" key="1">
    <citation type="submission" date="2018-12" db="EMBL/GenBank/DDBJ databases">
        <title>Genome Sequence of Candidatus Viridilinea halotolerans isolated from saline sulfide-rich spring.</title>
        <authorList>
            <person name="Grouzdev D.S."/>
            <person name="Burganskaya E.I."/>
            <person name="Krutkina M.S."/>
            <person name="Sukhacheva M.V."/>
            <person name="Gorlenko V.M."/>
        </authorList>
    </citation>
    <scope>NUCLEOTIDE SEQUENCE [LARGE SCALE GENOMIC DNA]</scope>
    <source>
        <strain evidence="1">Chok-6</strain>
    </source>
</reference>
<gene>
    <name evidence="1" type="ORF">EI684_04885</name>
</gene>
<evidence type="ECO:0000313" key="2">
    <source>
        <dbReference type="Proteomes" id="UP000280307"/>
    </source>
</evidence>
<sequence length="557" mass="61519">MHTGTDDAAHLCAPLSYALVLTGRHQIMFPHASQGRLWEQIASLLLRSERFPEALALISAMHSDPKVRCELLLDASLLLRAKGQMAQADALEQEVDDLLVLITTPSYQQRVAMRLDARLSGDAPEDLAILTTIPSLRYRDYDALPLSNEPHPFITALNAQRDQLVALLVQAEVAAAVALIAALPDPYYQHEFLLTMGEALATLERRDLAPELITALVQLTQERRRPATVTWRSFTLTWDDFTYTIHLADARLLVLLVRLGEMSLADLERELTRWPLVKLPGVAQVLAEHGYLDLAQRLLGQTNTLQPTLTLAQCLADQGYFSAALDLLTPLSAQVARGNASAECVAWGTRVKDQGRTITQAANRDAALCALAEIMAEKGIYTLAMATVMRCTRAELSVATLQRMAYRLLACEAHKMAWRYARQQINTIPQIADMTQRAQCYLEAGELLRVMKRYHQAVGVILVVYRIAHHIADRDLRAALQLRGVHLLLACGQRFSAISAAEAIADVPQRVAATSAILAAAPLQDWSELDRLIQRPLCAAATYAEALAWQPLVDSLA</sequence>
<name>A0A426U5T8_9CHLR</name>
<dbReference type="Proteomes" id="UP000280307">
    <property type="component" value="Unassembled WGS sequence"/>
</dbReference>
<dbReference type="AlphaFoldDB" id="A0A426U5T8"/>
<organism evidence="1 2">
    <name type="scientific">Candidatus Viridilinea halotolerans</name>
    <dbReference type="NCBI Taxonomy" id="2491704"/>
    <lineage>
        <taxon>Bacteria</taxon>
        <taxon>Bacillati</taxon>
        <taxon>Chloroflexota</taxon>
        <taxon>Chloroflexia</taxon>
        <taxon>Chloroflexales</taxon>
        <taxon>Chloroflexineae</taxon>
        <taxon>Oscillochloridaceae</taxon>
        <taxon>Candidatus Viridilinea</taxon>
    </lineage>
</organism>
<dbReference type="EMBL" id="RSAS01000195">
    <property type="protein sequence ID" value="RRR75355.1"/>
    <property type="molecule type" value="Genomic_DNA"/>
</dbReference>
<accession>A0A426U5T8</accession>
<protein>
    <submittedName>
        <fullName evidence="1">Uncharacterized protein</fullName>
    </submittedName>
</protein>
<evidence type="ECO:0000313" key="1">
    <source>
        <dbReference type="EMBL" id="RRR75355.1"/>
    </source>
</evidence>